<accession>A0ABC8QXA8</accession>
<evidence type="ECO:0000256" key="6">
    <source>
        <dbReference type="ARBA" id="ARBA00023242"/>
    </source>
</evidence>
<comment type="subcellular location">
    <subcellularLocation>
        <location evidence="1">Nucleus</location>
    </subcellularLocation>
</comment>
<keyword evidence="11" id="KW-1185">Reference proteome</keyword>
<evidence type="ECO:0000313" key="11">
    <source>
        <dbReference type="Proteomes" id="UP001642360"/>
    </source>
</evidence>
<evidence type="ECO:0000259" key="8">
    <source>
        <dbReference type="PROSITE" id="PS51369"/>
    </source>
</evidence>
<sequence>MEEWGCPRHLLIQNAVIHQQFQSFSTVTFSSFHSSPPFFLGHDGDNIVLHHHHHHHHRHPLQLNTPVIEPVHSMAFSTKSTSISIFNGEHCDIVDLQRRKKPARKDRHSKIFTAQGPRDRRVRLSIDIARKFFDLQHLLGCDKASNTLDWLLNKSNTAIKELAQTKQLHRCSGAPAKSFSCTSECEVASGTIEAAKNGDSQGTIMKKEPLTSDRKEKKMTEQHKSPLHLLAREARAKARARARERTREKWRSRQLNDLKKLPDSSAFIHHQSRSETTQAETWEKLGFHNEFSSLKGDLNPHHHLLVNEAASKDDIEQSIVIRKKMKPSPTLHFQQNLINLEDETAACSNSYFPPTTNEHDQEISSTTTGSSFSAMTSVYPSTALHIWREPWEVYNYQSQP</sequence>
<keyword evidence="3" id="KW-0805">Transcription regulation</keyword>
<evidence type="ECO:0000256" key="5">
    <source>
        <dbReference type="ARBA" id="ARBA00023163"/>
    </source>
</evidence>
<organism evidence="10 11">
    <name type="scientific">Ilex paraguariensis</name>
    <name type="common">yerba mate</name>
    <dbReference type="NCBI Taxonomy" id="185542"/>
    <lineage>
        <taxon>Eukaryota</taxon>
        <taxon>Viridiplantae</taxon>
        <taxon>Streptophyta</taxon>
        <taxon>Embryophyta</taxon>
        <taxon>Tracheophyta</taxon>
        <taxon>Spermatophyta</taxon>
        <taxon>Magnoliopsida</taxon>
        <taxon>eudicotyledons</taxon>
        <taxon>Gunneridae</taxon>
        <taxon>Pentapetalae</taxon>
        <taxon>asterids</taxon>
        <taxon>campanulids</taxon>
        <taxon>Aquifoliales</taxon>
        <taxon>Aquifoliaceae</taxon>
        <taxon>Ilex</taxon>
    </lineage>
</organism>
<proteinExistence type="predicted"/>
<dbReference type="InterPro" id="IPR017888">
    <property type="entry name" value="CYC/TB1_R_domain"/>
</dbReference>
<dbReference type="Proteomes" id="UP001642360">
    <property type="component" value="Unassembled WGS sequence"/>
</dbReference>
<keyword evidence="6" id="KW-0539">Nucleus</keyword>
<dbReference type="EMBL" id="CAUOFW020000783">
    <property type="protein sequence ID" value="CAK9136871.1"/>
    <property type="molecule type" value="Genomic_DNA"/>
</dbReference>
<dbReference type="AlphaFoldDB" id="A0ABC8QXA8"/>
<dbReference type="PANTHER" id="PTHR31072:SF93">
    <property type="entry name" value="TRANSCRIPTION FACTOR TCP24"/>
    <property type="match status" value="1"/>
</dbReference>
<dbReference type="InterPro" id="IPR005333">
    <property type="entry name" value="Transcription_factor_TCP"/>
</dbReference>
<protein>
    <submittedName>
        <fullName evidence="10">Uncharacterized protein</fullName>
    </submittedName>
</protein>
<dbReference type="GO" id="GO:0005634">
    <property type="term" value="C:nucleus"/>
    <property type="evidence" value="ECO:0007669"/>
    <property type="project" value="UniProtKB-SubCell"/>
</dbReference>
<dbReference type="PANTHER" id="PTHR31072">
    <property type="entry name" value="TRANSCRIPTION FACTOR TCP4-RELATED"/>
    <property type="match status" value="1"/>
</dbReference>
<name>A0ABC8QXA8_9AQUA</name>
<dbReference type="PROSITE" id="PS51369">
    <property type="entry name" value="TCP"/>
    <property type="match status" value="1"/>
</dbReference>
<comment type="caution">
    <text evidence="10">The sequence shown here is derived from an EMBL/GenBank/DDBJ whole genome shotgun (WGS) entry which is preliminary data.</text>
</comment>
<evidence type="ECO:0000256" key="2">
    <source>
        <dbReference type="ARBA" id="ARBA00022473"/>
    </source>
</evidence>
<feature type="compositionally biased region" description="Basic and acidic residues" evidence="7">
    <location>
        <begin position="205"/>
        <end position="223"/>
    </location>
</feature>
<dbReference type="Pfam" id="PF03634">
    <property type="entry name" value="TCP"/>
    <property type="match status" value="1"/>
</dbReference>
<feature type="region of interest" description="Disordered" evidence="7">
    <location>
        <begin position="202"/>
        <end position="223"/>
    </location>
</feature>
<keyword evidence="5" id="KW-0804">Transcription</keyword>
<keyword evidence="4" id="KW-0238">DNA-binding</keyword>
<gene>
    <name evidence="10" type="ORF">ILEXP_LOCUS3881</name>
</gene>
<keyword evidence="2" id="KW-0217">Developmental protein</keyword>
<evidence type="ECO:0000313" key="10">
    <source>
        <dbReference type="EMBL" id="CAK9136871.1"/>
    </source>
</evidence>
<evidence type="ECO:0000256" key="7">
    <source>
        <dbReference type="SAM" id="MobiDB-lite"/>
    </source>
</evidence>
<dbReference type="InterPro" id="IPR017887">
    <property type="entry name" value="TF_TCP_subgr"/>
</dbReference>
<evidence type="ECO:0000256" key="1">
    <source>
        <dbReference type="ARBA" id="ARBA00004123"/>
    </source>
</evidence>
<feature type="domain" description="TCP" evidence="8">
    <location>
        <begin position="104"/>
        <end position="162"/>
    </location>
</feature>
<evidence type="ECO:0000256" key="4">
    <source>
        <dbReference type="ARBA" id="ARBA00023125"/>
    </source>
</evidence>
<dbReference type="GO" id="GO:0003677">
    <property type="term" value="F:DNA binding"/>
    <property type="evidence" value="ECO:0007669"/>
    <property type="project" value="UniProtKB-KW"/>
</dbReference>
<evidence type="ECO:0000256" key="3">
    <source>
        <dbReference type="ARBA" id="ARBA00023015"/>
    </source>
</evidence>
<reference evidence="10 11" key="1">
    <citation type="submission" date="2024-02" db="EMBL/GenBank/DDBJ databases">
        <authorList>
            <person name="Vignale AGUSTIN F."/>
            <person name="Sosa J E."/>
            <person name="Modenutti C."/>
        </authorList>
    </citation>
    <scope>NUCLEOTIDE SEQUENCE [LARGE SCALE GENOMIC DNA]</scope>
</reference>
<dbReference type="PROSITE" id="PS51370">
    <property type="entry name" value="R"/>
    <property type="match status" value="1"/>
</dbReference>
<evidence type="ECO:0000259" key="9">
    <source>
        <dbReference type="PROSITE" id="PS51370"/>
    </source>
</evidence>
<feature type="domain" description="R" evidence="9">
    <location>
        <begin position="232"/>
        <end position="249"/>
    </location>
</feature>